<comment type="caution">
    <text evidence="2">The sequence shown here is derived from an EMBL/GenBank/DDBJ whole genome shotgun (WGS) entry which is preliminary data.</text>
</comment>
<sequence>MNTGMPFAESRSTHVAPPDKTQAASKRTLDSRARPQLRNGVVVLQAPLRLGVLRDPFLTGEIPATRAGHFFFVPGPSLARPRPPGAGESCVDNHPVRATECDDLALIDHADCSSFAGFSIDDNPRDETVQTQPFGSGPSVHRAGWAVPSHEMARVDCFSSHDHIYL</sequence>
<dbReference type="Proteomes" id="UP000652219">
    <property type="component" value="Unassembled WGS sequence"/>
</dbReference>
<name>A0A8H6JFF9_9PEZI</name>
<dbReference type="AlphaFoldDB" id="A0A8H6JFF9"/>
<proteinExistence type="predicted"/>
<feature type="region of interest" description="Disordered" evidence="1">
    <location>
        <begin position="1"/>
        <end position="32"/>
    </location>
</feature>
<organism evidence="2 3">
    <name type="scientific">Colletotrichum sojae</name>
    <dbReference type="NCBI Taxonomy" id="2175907"/>
    <lineage>
        <taxon>Eukaryota</taxon>
        <taxon>Fungi</taxon>
        <taxon>Dikarya</taxon>
        <taxon>Ascomycota</taxon>
        <taxon>Pezizomycotina</taxon>
        <taxon>Sordariomycetes</taxon>
        <taxon>Hypocreomycetidae</taxon>
        <taxon>Glomerellales</taxon>
        <taxon>Glomerellaceae</taxon>
        <taxon>Colletotrichum</taxon>
        <taxon>Colletotrichum orchidearum species complex</taxon>
    </lineage>
</organism>
<gene>
    <name evidence="2" type="ORF">CSOJ01_05410</name>
</gene>
<keyword evidence="3" id="KW-1185">Reference proteome</keyword>
<dbReference type="EMBL" id="WIGN01000068">
    <property type="protein sequence ID" value="KAF6811972.1"/>
    <property type="molecule type" value="Genomic_DNA"/>
</dbReference>
<evidence type="ECO:0000313" key="3">
    <source>
        <dbReference type="Proteomes" id="UP000652219"/>
    </source>
</evidence>
<reference evidence="2 3" key="1">
    <citation type="journal article" date="2020" name="Phytopathology">
        <title>Genome Sequence Resources of Colletotrichum truncatum, C. plurivorum, C. musicola, and C. sojae: Four Species Pathogenic to Soybean (Glycine max).</title>
        <authorList>
            <person name="Rogerio F."/>
            <person name="Boufleur T.R."/>
            <person name="Ciampi-Guillardi M."/>
            <person name="Sukno S.A."/>
            <person name="Thon M.R."/>
            <person name="Massola Junior N.S."/>
            <person name="Baroncelli R."/>
        </authorList>
    </citation>
    <scope>NUCLEOTIDE SEQUENCE [LARGE SCALE GENOMIC DNA]</scope>
    <source>
        <strain evidence="2 3">LFN0009</strain>
    </source>
</reference>
<evidence type="ECO:0000313" key="2">
    <source>
        <dbReference type="EMBL" id="KAF6811972.1"/>
    </source>
</evidence>
<accession>A0A8H6JFF9</accession>
<protein>
    <submittedName>
        <fullName evidence="2">Uncharacterized protein</fullName>
    </submittedName>
</protein>
<evidence type="ECO:0000256" key="1">
    <source>
        <dbReference type="SAM" id="MobiDB-lite"/>
    </source>
</evidence>